<dbReference type="Pfam" id="PF01554">
    <property type="entry name" value="MatE"/>
    <property type="match status" value="2"/>
</dbReference>
<evidence type="ECO:0000256" key="5">
    <source>
        <dbReference type="ARBA" id="ARBA00022989"/>
    </source>
</evidence>
<dbReference type="PANTHER" id="PTHR43549">
    <property type="entry name" value="MULTIDRUG RESISTANCE PROTEIN YPNP-RELATED"/>
    <property type="match status" value="1"/>
</dbReference>
<evidence type="ECO:0000313" key="8">
    <source>
        <dbReference type="EMBL" id="CDB46862.1"/>
    </source>
</evidence>
<feature type="transmembrane region" description="Helical" evidence="7">
    <location>
        <begin position="12"/>
        <end position="31"/>
    </location>
</feature>
<gene>
    <name evidence="8" type="ORF">BN533_01875</name>
</gene>
<comment type="caution">
    <text evidence="8">The sequence shown here is derived from an EMBL/GenBank/DDBJ whole genome shotgun (WGS) entry which is preliminary data.</text>
</comment>
<reference evidence="8" key="1">
    <citation type="submission" date="2012-11" db="EMBL/GenBank/DDBJ databases">
        <title>Dependencies among metagenomic species, viruses, plasmids and units of genetic variation.</title>
        <authorList>
            <person name="Nielsen H.B."/>
            <person name="Almeida M."/>
            <person name="Juncker A.S."/>
            <person name="Rasmussen S."/>
            <person name="Li J."/>
            <person name="Sunagawa S."/>
            <person name="Plichta D."/>
            <person name="Gautier L."/>
            <person name="Le Chatelier E."/>
            <person name="Peletier E."/>
            <person name="Bonde I."/>
            <person name="Nielsen T."/>
            <person name="Manichanh C."/>
            <person name="Arumugam M."/>
            <person name="Batto J."/>
            <person name="Santos M.B.Q.D."/>
            <person name="Blom N."/>
            <person name="Borruel N."/>
            <person name="Burgdorf K.S."/>
            <person name="Boumezbeur F."/>
            <person name="Casellas F."/>
            <person name="Dore J."/>
            <person name="Guarner F."/>
            <person name="Hansen T."/>
            <person name="Hildebrand F."/>
            <person name="Kaas R.S."/>
            <person name="Kennedy S."/>
            <person name="Kristiansen K."/>
            <person name="Kultima J.R."/>
            <person name="Leonard P."/>
            <person name="Levenez F."/>
            <person name="Lund O."/>
            <person name="Moumen B."/>
            <person name="Le Paslier D."/>
            <person name="Pons N."/>
            <person name="Pedersen O."/>
            <person name="Prifti E."/>
            <person name="Qin J."/>
            <person name="Raes J."/>
            <person name="Tap J."/>
            <person name="Tims S."/>
            <person name="Ussery D.W."/>
            <person name="Yamada T."/>
            <person name="MetaHit consortium"/>
            <person name="Renault P."/>
            <person name="Sicheritz-Ponten T."/>
            <person name="Bork P."/>
            <person name="Wang J."/>
            <person name="Brunak S."/>
            <person name="Ehrlich S.D."/>
        </authorList>
    </citation>
    <scope>NUCLEOTIDE SEQUENCE [LARGE SCALE GENOMIC DNA]</scope>
</reference>
<keyword evidence="3" id="KW-1003">Cell membrane</keyword>
<keyword evidence="6 7" id="KW-0472">Membrane</keyword>
<feature type="transmembrane region" description="Helical" evidence="7">
    <location>
        <begin position="43"/>
        <end position="72"/>
    </location>
</feature>
<feature type="transmembrane region" description="Helical" evidence="7">
    <location>
        <begin position="316"/>
        <end position="334"/>
    </location>
</feature>
<feature type="transmembrane region" description="Helical" evidence="7">
    <location>
        <begin position="134"/>
        <end position="153"/>
    </location>
</feature>
<dbReference type="GO" id="GO:0015297">
    <property type="term" value="F:antiporter activity"/>
    <property type="evidence" value="ECO:0007669"/>
    <property type="project" value="InterPro"/>
</dbReference>
<dbReference type="InterPro" id="IPR002528">
    <property type="entry name" value="MATE_fam"/>
</dbReference>
<evidence type="ECO:0000256" key="6">
    <source>
        <dbReference type="ARBA" id="ARBA00023136"/>
    </source>
</evidence>
<evidence type="ECO:0000256" key="2">
    <source>
        <dbReference type="ARBA" id="ARBA00022448"/>
    </source>
</evidence>
<organism evidence="8">
    <name type="scientific">Phascolarctobacterium faecium</name>
    <dbReference type="NCBI Taxonomy" id="33025"/>
    <lineage>
        <taxon>Bacteria</taxon>
        <taxon>Bacillati</taxon>
        <taxon>Bacillota</taxon>
        <taxon>Negativicutes</taxon>
        <taxon>Acidaminococcales</taxon>
        <taxon>Acidaminococcaceae</taxon>
        <taxon>Phascolarctobacterium</taxon>
    </lineage>
</organism>
<dbReference type="InterPro" id="IPR052031">
    <property type="entry name" value="Membrane_Transporter-Flippase"/>
</dbReference>
<evidence type="ECO:0000256" key="4">
    <source>
        <dbReference type="ARBA" id="ARBA00022692"/>
    </source>
</evidence>
<feature type="transmembrane region" description="Helical" evidence="7">
    <location>
        <begin position="194"/>
        <end position="213"/>
    </location>
</feature>
<dbReference type="eggNOG" id="COG0534">
    <property type="taxonomic scope" value="Bacteria"/>
</dbReference>
<evidence type="ECO:0000256" key="3">
    <source>
        <dbReference type="ARBA" id="ARBA00022475"/>
    </source>
</evidence>
<dbReference type="CDD" id="cd13138">
    <property type="entry name" value="MATE_yoeA_like"/>
    <property type="match status" value="1"/>
</dbReference>
<dbReference type="PIRSF" id="PIRSF006603">
    <property type="entry name" value="DinF"/>
    <property type="match status" value="1"/>
</dbReference>
<feature type="transmembrane region" description="Helical" evidence="7">
    <location>
        <begin position="241"/>
        <end position="261"/>
    </location>
</feature>
<dbReference type="NCBIfam" id="TIGR00797">
    <property type="entry name" value="matE"/>
    <property type="match status" value="1"/>
</dbReference>
<keyword evidence="2" id="KW-0813">Transport</keyword>
<keyword evidence="5 7" id="KW-1133">Transmembrane helix</keyword>
<dbReference type="EMBL" id="CBDS010000100">
    <property type="protein sequence ID" value="CDB46862.1"/>
    <property type="molecule type" value="Genomic_DNA"/>
</dbReference>
<feature type="transmembrane region" description="Helical" evidence="7">
    <location>
        <begin position="165"/>
        <end position="188"/>
    </location>
</feature>
<dbReference type="GO" id="GO:0042910">
    <property type="term" value="F:xenobiotic transmembrane transporter activity"/>
    <property type="evidence" value="ECO:0007669"/>
    <property type="project" value="InterPro"/>
</dbReference>
<dbReference type="PANTHER" id="PTHR43549:SF3">
    <property type="entry name" value="MULTIDRUG RESISTANCE PROTEIN YPNP-RELATED"/>
    <property type="match status" value="1"/>
</dbReference>
<keyword evidence="4 7" id="KW-0812">Transmembrane</keyword>
<evidence type="ECO:0000256" key="7">
    <source>
        <dbReference type="SAM" id="Phobius"/>
    </source>
</evidence>
<dbReference type="STRING" id="1262914.BN533_01875"/>
<dbReference type="AlphaFoldDB" id="R6J990"/>
<proteinExistence type="predicted"/>
<protein>
    <submittedName>
        <fullName evidence="8">MATE efflux family protein</fullName>
    </submittedName>
</protein>
<feature type="transmembrane region" description="Helical" evidence="7">
    <location>
        <begin position="92"/>
        <end position="114"/>
    </location>
</feature>
<evidence type="ECO:0000256" key="1">
    <source>
        <dbReference type="ARBA" id="ARBA00004651"/>
    </source>
</evidence>
<feature type="transmembrane region" description="Helical" evidence="7">
    <location>
        <begin position="411"/>
        <end position="436"/>
    </location>
</feature>
<sequence length="452" mass="50124">MVRNMTEGDPLKLILPFMVPLLIGNVFQQLYNIADIIIVGRTIGVNALAAVGATAPLFMMLVVLTMGLSNGFTVVTGQRYGAGDLDGVRRSVAMSTMLSLFFVLIMMLIATFALDPALAAMNVPEELFEDAKSYVLIISHGIIAMMGYNLLAGILRSLGDSKTPLYFLIIATILNIFLALLFIIQFGWGVPGSAVALVIAQGFSALLCIVYIVKKFPILRLQKQDWHFDWNFAWEHLRMGLPMAVQFSVLGLGMIFIQAVCNKFGPTTIAAFTSAMRIEQLALQPMISFGLSMAVFSAQNFGAHRFDRIREGVKKCSLLALCFSLFAAVIMYFFGREMISIFISEANEQVLSQAQQYLHLSVPFYFFLSQIFIYRNAVQGMGIAMIPMFSGIVELILRTSATVYLTEYFGYSGICYASPIAWLGSSLFLFASYHYFIRLLEDSYKQHAGING</sequence>
<dbReference type="GO" id="GO:0005886">
    <property type="term" value="C:plasma membrane"/>
    <property type="evidence" value="ECO:0007669"/>
    <property type="project" value="UniProtKB-SubCell"/>
</dbReference>
<dbReference type="RefSeq" id="WP_021718775.1">
    <property type="nucleotide sequence ID" value="NZ_FR885245.1"/>
</dbReference>
<name>R6J990_9FIRM</name>
<comment type="subcellular location">
    <subcellularLocation>
        <location evidence="1">Cell membrane</location>
        <topology evidence="1">Multi-pass membrane protein</topology>
    </subcellularLocation>
</comment>
<dbReference type="HOGENOM" id="CLU_012893_5_0_9"/>
<dbReference type="InterPro" id="IPR048279">
    <property type="entry name" value="MdtK-like"/>
</dbReference>
<feature type="transmembrane region" description="Helical" evidence="7">
    <location>
        <begin position="281"/>
        <end position="304"/>
    </location>
</feature>
<accession>R6J990</accession>